<dbReference type="Gene3D" id="3.40.50.1000">
    <property type="entry name" value="HAD superfamily/HAD-like"/>
    <property type="match status" value="1"/>
</dbReference>
<evidence type="ECO:0000256" key="1">
    <source>
        <dbReference type="ARBA" id="ARBA00022801"/>
    </source>
</evidence>
<dbReference type="NCBIfam" id="TIGR01549">
    <property type="entry name" value="HAD-SF-IA-v1"/>
    <property type="match status" value="1"/>
</dbReference>
<dbReference type="SUPFAM" id="SSF56784">
    <property type="entry name" value="HAD-like"/>
    <property type="match status" value="1"/>
</dbReference>
<dbReference type="Proteomes" id="UP000295075">
    <property type="component" value="Unassembled WGS sequence"/>
</dbReference>
<accession>A0A4R4QDB1</accession>
<dbReference type="GO" id="GO:0016787">
    <property type="term" value="F:hydrolase activity"/>
    <property type="evidence" value="ECO:0007669"/>
    <property type="project" value="UniProtKB-KW"/>
</dbReference>
<dbReference type="RefSeq" id="WP_132403777.1">
    <property type="nucleotide sequence ID" value="NZ_SMKA01000017.1"/>
</dbReference>
<dbReference type="SFLD" id="SFLDG01135">
    <property type="entry name" value="C1.5.6:_HAD__Beta-PGM__Phospha"/>
    <property type="match status" value="1"/>
</dbReference>
<dbReference type="SFLD" id="SFLDS00003">
    <property type="entry name" value="Haloacid_Dehalogenase"/>
    <property type="match status" value="1"/>
</dbReference>
<reference evidence="2 3" key="1">
    <citation type="submission" date="2019-03" db="EMBL/GenBank/DDBJ databases">
        <title>Draft genome sequences of novel Actinobacteria.</title>
        <authorList>
            <person name="Sahin N."/>
            <person name="Ay H."/>
            <person name="Saygin H."/>
        </authorList>
    </citation>
    <scope>NUCLEOTIDE SEQUENCE [LARGE SCALE GENOMIC DNA]</scope>
    <source>
        <strain evidence="2 3">JCM 30547</strain>
    </source>
</reference>
<dbReference type="EMBL" id="SMKA01000017">
    <property type="protein sequence ID" value="TDC33082.1"/>
    <property type="molecule type" value="Genomic_DNA"/>
</dbReference>
<dbReference type="NCBIfam" id="TIGR01509">
    <property type="entry name" value="HAD-SF-IA-v3"/>
    <property type="match status" value="1"/>
</dbReference>
<dbReference type="InterPro" id="IPR006439">
    <property type="entry name" value="HAD-SF_hydro_IA"/>
</dbReference>
<dbReference type="OrthoDB" id="9810501at2"/>
<dbReference type="Pfam" id="PF00702">
    <property type="entry name" value="Hydrolase"/>
    <property type="match status" value="1"/>
</dbReference>
<evidence type="ECO:0000313" key="2">
    <source>
        <dbReference type="EMBL" id="TDC33082.1"/>
    </source>
</evidence>
<protein>
    <submittedName>
        <fullName evidence="2">HAD family hydrolase</fullName>
    </submittedName>
</protein>
<dbReference type="SFLD" id="SFLDG01129">
    <property type="entry name" value="C1.5:_HAD__Beta-PGM__Phosphata"/>
    <property type="match status" value="1"/>
</dbReference>
<keyword evidence="1 2" id="KW-0378">Hydrolase</keyword>
<comment type="caution">
    <text evidence="2">The sequence shown here is derived from an EMBL/GenBank/DDBJ whole genome shotgun (WGS) entry which is preliminary data.</text>
</comment>
<dbReference type="InterPro" id="IPR023214">
    <property type="entry name" value="HAD_sf"/>
</dbReference>
<organism evidence="2 3">
    <name type="scientific">Kribbella albertanoniae</name>
    <dbReference type="NCBI Taxonomy" id="1266829"/>
    <lineage>
        <taxon>Bacteria</taxon>
        <taxon>Bacillati</taxon>
        <taxon>Actinomycetota</taxon>
        <taxon>Actinomycetes</taxon>
        <taxon>Propionibacteriales</taxon>
        <taxon>Kribbellaceae</taxon>
        <taxon>Kribbella</taxon>
    </lineage>
</organism>
<keyword evidence="3" id="KW-1185">Reference proteome</keyword>
<evidence type="ECO:0000313" key="3">
    <source>
        <dbReference type="Proteomes" id="UP000295075"/>
    </source>
</evidence>
<sequence length="219" mass="24605">MLKAVLFDLDGTLVEQEHAAALAVVDWAAQYGIKGPDVAERWAVVSDRHYRRYQRRELTFDEQRRARVREFLGLHGDDTEIDAIFDGYLWRYEAGWRLYDDAVPAVRRARAAGLHVVVFTNGNSAHQQQKLDRFRLTAEIDRFISSEDLPAGKPDPRAFRQALTLIGVEPDQALMVGDSLTNDIHGALAVGMGAVLLARSGQHADIGVRRIASLDELNW</sequence>
<dbReference type="InterPro" id="IPR036412">
    <property type="entry name" value="HAD-like_sf"/>
</dbReference>
<proteinExistence type="predicted"/>
<dbReference type="PANTHER" id="PTHR43316:SF3">
    <property type="entry name" value="HALOACID DEHALOGENASE, TYPE II (AFU_ORTHOLOGUE AFUA_2G07750)-RELATED"/>
    <property type="match status" value="1"/>
</dbReference>
<dbReference type="AlphaFoldDB" id="A0A4R4QDB1"/>
<dbReference type="InterPro" id="IPR051540">
    <property type="entry name" value="S-2-haloacid_dehalogenase"/>
</dbReference>
<gene>
    <name evidence="2" type="ORF">E1261_07145</name>
</gene>
<name>A0A4R4QDB1_9ACTN</name>
<dbReference type="PANTHER" id="PTHR43316">
    <property type="entry name" value="HYDROLASE, HALOACID DELAHOGENASE-RELATED"/>
    <property type="match status" value="1"/>
</dbReference>